<keyword evidence="1" id="KW-0175">Coiled coil</keyword>
<accession>A0A4R2NED4</accession>
<proteinExistence type="predicted"/>
<evidence type="ECO:0000313" key="4">
    <source>
        <dbReference type="Proteomes" id="UP000295182"/>
    </source>
</evidence>
<sequence>MANTPQGRTAPASAHAPTGNTPTTIDLVALHGEVVNACAMARWYAARHRHTEAARKLRQALAALRRLAAFERAEAAA</sequence>
<dbReference type="AlphaFoldDB" id="A0A4R2NED4"/>
<evidence type="ECO:0000256" key="2">
    <source>
        <dbReference type="SAM" id="MobiDB-lite"/>
    </source>
</evidence>
<dbReference type="RefSeq" id="WP_132750353.1">
    <property type="nucleotide sequence ID" value="NZ_SLXH01000004.1"/>
</dbReference>
<protein>
    <submittedName>
        <fullName evidence="3">Uncharacterized protein</fullName>
    </submittedName>
</protein>
<dbReference type="EMBL" id="SLXH01000004">
    <property type="protein sequence ID" value="TCP19550.1"/>
    <property type="molecule type" value="Genomic_DNA"/>
</dbReference>
<organism evidence="3 4">
    <name type="scientific">Simplicispira metamorpha</name>
    <dbReference type="NCBI Taxonomy" id="80881"/>
    <lineage>
        <taxon>Bacteria</taxon>
        <taxon>Pseudomonadati</taxon>
        <taxon>Pseudomonadota</taxon>
        <taxon>Betaproteobacteria</taxon>
        <taxon>Burkholderiales</taxon>
        <taxon>Comamonadaceae</taxon>
        <taxon>Simplicispira</taxon>
    </lineage>
</organism>
<dbReference type="Proteomes" id="UP000295182">
    <property type="component" value="Unassembled WGS sequence"/>
</dbReference>
<evidence type="ECO:0000256" key="1">
    <source>
        <dbReference type="SAM" id="Coils"/>
    </source>
</evidence>
<name>A0A4R2NED4_9BURK</name>
<feature type="region of interest" description="Disordered" evidence="2">
    <location>
        <begin position="1"/>
        <end position="22"/>
    </location>
</feature>
<evidence type="ECO:0000313" key="3">
    <source>
        <dbReference type="EMBL" id="TCP19550.1"/>
    </source>
</evidence>
<reference evidence="3 4" key="1">
    <citation type="submission" date="2019-03" db="EMBL/GenBank/DDBJ databases">
        <title>Genomic Encyclopedia of Type Strains, Phase IV (KMG-IV): sequencing the most valuable type-strain genomes for metagenomic binning, comparative biology and taxonomic classification.</title>
        <authorList>
            <person name="Goeker M."/>
        </authorList>
    </citation>
    <scope>NUCLEOTIDE SEQUENCE [LARGE SCALE GENOMIC DNA]</scope>
    <source>
        <strain evidence="3 4">DSM 1837</strain>
    </source>
</reference>
<feature type="coiled-coil region" evidence="1">
    <location>
        <begin position="47"/>
        <end position="74"/>
    </location>
</feature>
<comment type="caution">
    <text evidence="3">The sequence shown here is derived from an EMBL/GenBank/DDBJ whole genome shotgun (WGS) entry which is preliminary data.</text>
</comment>
<keyword evidence="4" id="KW-1185">Reference proteome</keyword>
<gene>
    <name evidence="3" type="ORF">EV674_1047</name>
</gene>